<dbReference type="PANTHER" id="PTHR23522">
    <property type="entry name" value="BLL5896 PROTEIN"/>
    <property type="match status" value="1"/>
</dbReference>
<feature type="transmembrane region" description="Helical" evidence="8">
    <location>
        <begin position="102"/>
        <end position="125"/>
    </location>
</feature>
<feature type="transmembrane region" description="Helical" evidence="8">
    <location>
        <begin position="261"/>
        <end position="280"/>
    </location>
</feature>
<feature type="compositionally biased region" description="Polar residues" evidence="7">
    <location>
        <begin position="566"/>
        <end position="583"/>
    </location>
</feature>
<keyword evidence="4 8" id="KW-0812">Transmembrane</keyword>
<accession>A0A5C5ZHX7</accession>
<evidence type="ECO:0000256" key="1">
    <source>
        <dbReference type="ARBA" id="ARBA00004651"/>
    </source>
</evidence>
<feature type="transmembrane region" description="Helical" evidence="8">
    <location>
        <begin position="434"/>
        <end position="454"/>
    </location>
</feature>
<dbReference type="SUPFAM" id="SSF103473">
    <property type="entry name" value="MFS general substrate transporter"/>
    <property type="match status" value="1"/>
</dbReference>
<feature type="transmembrane region" description="Helical" evidence="8">
    <location>
        <begin position="137"/>
        <end position="156"/>
    </location>
</feature>
<proteinExistence type="predicted"/>
<feature type="transmembrane region" description="Helical" evidence="8">
    <location>
        <begin position="235"/>
        <end position="255"/>
    </location>
</feature>
<dbReference type="GO" id="GO:0015212">
    <property type="term" value="F:cytidine transmembrane transporter activity"/>
    <property type="evidence" value="ECO:0007669"/>
    <property type="project" value="TreeGrafter"/>
</dbReference>
<protein>
    <submittedName>
        <fullName evidence="9">Putative nucleoside transporter YegT</fullName>
    </submittedName>
</protein>
<keyword evidence="5 8" id="KW-1133">Transmembrane helix</keyword>
<dbReference type="InterPro" id="IPR036259">
    <property type="entry name" value="MFS_trans_sf"/>
</dbReference>
<dbReference type="AlphaFoldDB" id="A0A5C5ZHX7"/>
<feature type="transmembrane region" description="Helical" evidence="8">
    <location>
        <begin position="301"/>
        <end position="328"/>
    </location>
</feature>
<feature type="transmembrane region" description="Helical" evidence="8">
    <location>
        <begin position="340"/>
        <end position="365"/>
    </location>
</feature>
<evidence type="ECO:0000313" key="10">
    <source>
        <dbReference type="Proteomes" id="UP000320176"/>
    </source>
</evidence>
<evidence type="ECO:0000256" key="2">
    <source>
        <dbReference type="ARBA" id="ARBA00022448"/>
    </source>
</evidence>
<sequence>MVGLQDALFFFGSSYLVATASDTRDGLNSAHQRIIGTTGFRLCDDIPASLIPAGRFMSDTPAVSPSQQSSIMSRLSVMMFLQFFAWGAWFATLGLAMTNKNLGAFIGAAYESAPIAAILAPLFLGLIADRFFASEKVFGCLMILGGIIMFSIPHYANDASAFADASQVQIEEANPTLDAEAIGKLFAKQQAEENSSGNILGWLILAYMLCYMPTLGLGNTIAFTHIPSQDKFPAIRVWGTIGWIAAGLLIGASGWDRTFTIFWLGAISSLALGLFCFALPNTPPPLKGKAINLRSLFMVDAFKLLADWNFLVFAICSTLICVPLAYYYGSTSQYLGNTGFPAAGATMTLGQMSEIIFMLLIPFFFRRLGVKGMILIGMACWVIRYGLFSAGAPEQVTWMLLLAVALHGICYDFFFVTGFMYTDQKAPVEIRGQAQSLLVFLTQGVGMFFGYRIMAAGSFLGIDLGWKIGEYGEQVTTAATLASEIDEARGETNMSFIETFTNMFSRDLPDGVDDQLLSSTMSQWQNFWMFPAIMAGIVLVIFAVGFWDKTKPPVVDAGSDDGSDGTQPSDPLVSSSNPYEPSA</sequence>
<evidence type="ECO:0000313" key="9">
    <source>
        <dbReference type="EMBL" id="TWT87019.1"/>
    </source>
</evidence>
<feature type="region of interest" description="Disordered" evidence="7">
    <location>
        <begin position="554"/>
        <end position="583"/>
    </location>
</feature>
<dbReference type="Pfam" id="PF03825">
    <property type="entry name" value="Nuc_H_symport"/>
    <property type="match status" value="2"/>
</dbReference>
<gene>
    <name evidence="9" type="primary">yegT</name>
    <name evidence="9" type="ORF">Pla52n_70300</name>
</gene>
<dbReference type="GO" id="GO:0015213">
    <property type="term" value="F:uridine transmembrane transporter activity"/>
    <property type="evidence" value="ECO:0007669"/>
    <property type="project" value="TreeGrafter"/>
</dbReference>
<keyword evidence="3" id="KW-1003">Cell membrane</keyword>
<evidence type="ECO:0000256" key="4">
    <source>
        <dbReference type="ARBA" id="ARBA00022692"/>
    </source>
</evidence>
<name>A0A5C5ZHX7_9BACT</name>
<feature type="transmembrane region" description="Helical" evidence="8">
    <location>
        <begin position="75"/>
        <end position="96"/>
    </location>
</feature>
<comment type="subcellular location">
    <subcellularLocation>
        <location evidence="1">Cell membrane</location>
        <topology evidence="1">Multi-pass membrane protein</topology>
    </subcellularLocation>
</comment>
<evidence type="ECO:0000256" key="5">
    <source>
        <dbReference type="ARBA" id="ARBA00022989"/>
    </source>
</evidence>
<dbReference type="GO" id="GO:0005886">
    <property type="term" value="C:plasma membrane"/>
    <property type="evidence" value="ECO:0007669"/>
    <property type="project" value="UniProtKB-SubCell"/>
</dbReference>
<evidence type="ECO:0000256" key="6">
    <source>
        <dbReference type="ARBA" id="ARBA00023136"/>
    </source>
</evidence>
<dbReference type="EMBL" id="SJPN01000036">
    <property type="protein sequence ID" value="TWT87019.1"/>
    <property type="molecule type" value="Genomic_DNA"/>
</dbReference>
<organism evidence="9 10">
    <name type="scientific">Stieleria varia</name>
    <dbReference type="NCBI Taxonomy" id="2528005"/>
    <lineage>
        <taxon>Bacteria</taxon>
        <taxon>Pseudomonadati</taxon>
        <taxon>Planctomycetota</taxon>
        <taxon>Planctomycetia</taxon>
        <taxon>Pirellulales</taxon>
        <taxon>Pirellulaceae</taxon>
        <taxon>Stieleria</taxon>
    </lineage>
</organism>
<reference evidence="9 10" key="1">
    <citation type="submission" date="2019-02" db="EMBL/GenBank/DDBJ databases">
        <title>Deep-cultivation of Planctomycetes and their phenomic and genomic characterization uncovers novel biology.</title>
        <authorList>
            <person name="Wiegand S."/>
            <person name="Jogler M."/>
            <person name="Boedeker C."/>
            <person name="Pinto D."/>
            <person name="Vollmers J."/>
            <person name="Rivas-Marin E."/>
            <person name="Kohn T."/>
            <person name="Peeters S.H."/>
            <person name="Heuer A."/>
            <person name="Rast P."/>
            <person name="Oberbeckmann S."/>
            <person name="Bunk B."/>
            <person name="Jeske O."/>
            <person name="Meyerdierks A."/>
            <person name="Storesund J.E."/>
            <person name="Kallscheuer N."/>
            <person name="Luecker S."/>
            <person name="Lage O.M."/>
            <person name="Pohl T."/>
            <person name="Merkel B.J."/>
            <person name="Hornburger P."/>
            <person name="Mueller R.-W."/>
            <person name="Bruemmer F."/>
            <person name="Labrenz M."/>
            <person name="Spormann A.M."/>
            <person name="Op Den Camp H."/>
            <person name="Overmann J."/>
            <person name="Amann R."/>
            <person name="Jetten M.S.M."/>
            <person name="Mascher T."/>
            <person name="Medema M.H."/>
            <person name="Devos D.P."/>
            <person name="Kaster A.-K."/>
            <person name="Ovreas L."/>
            <person name="Rohde M."/>
            <person name="Galperin M.Y."/>
            <person name="Jogler C."/>
        </authorList>
    </citation>
    <scope>NUCLEOTIDE SEQUENCE [LARGE SCALE GENOMIC DNA]</scope>
    <source>
        <strain evidence="9 10">Pla52n</strain>
    </source>
</reference>
<evidence type="ECO:0000256" key="7">
    <source>
        <dbReference type="SAM" id="MobiDB-lite"/>
    </source>
</evidence>
<dbReference type="Gene3D" id="1.20.1250.20">
    <property type="entry name" value="MFS general substrate transporter like domains"/>
    <property type="match status" value="1"/>
</dbReference>
<comment type="caution">
    <text evidence="9">The sequence shown here is derived from an EMBL/GenBank/DDBJ whole genome shotgun (WGS) entry which is preliminary data.</text>
</comment>
<feature type="transmembrane region" description="Helical" evidence="8">
    <location>
        <begin position="527"/>
        <end position="547"/>
    </location>
</feature>
<feature type="transmembrane region" description="Helical" evidence="8">
    <location>
        <begin position="372"/>
        <end position="392"/>
    </location>
</feature>
<keyword evidence="2" id="KW-0813">Transport</keyword>
<dbReference type="CDD" id="cd06177">
    <property type="entry name" value="MFS_NHS"/>
    <property type="match status" value="1"/>
</dbReference>
<keyword evidence="6 8" id="KW-0472">Membrane</keyword>
<evidence type="ECO:0000256" key="8">
    <source>
        <dbReference type="SAM" id="Phobius"/>
    </source>
</evidence>
<dbReference type="InterPro" id="IPR004740">
    <property type="entry name" value="Nuc_H_symport"/>
</dbReference>
<feature type="transmembrane region" description="Helical" evidence="8">
    <location>
        <begin position="199"/>
        <end position="223"/>
    </location>
</feature>
<keyword evidence="10" id="KW-1185">Reference proteome</keyword>
<evidence type="ECO:0000256" key="3">
    <source>
        <dbReference type="ARBA" id="ARBA00022475"/>
    </source>
</evidence>
<dbReference type="Proteomes" id="UP000320176">
    <property type="component" value="Unassembled WGS sequence"/>
</dbReference>
<feature type="transmembrane region" description="Helical" evidence="8">
    <location>
        <begin position="398"/>
        <end position="422"/>
    </location>
</feature>
<dbReference type="PANTHER" id="PTHR23522:SF4">
    <property type="entry name" value="NUCLEOSIDE PERMEASE NUPG-RELATED"/>
    <property type="match status" value="1"/>
</dbReference>